<dbReference type="EMBL" id="BGPR01004415">
    <property type="protein sequence ID" value="GBM99417.1"/>
    <property type="molecule type" value="Genomic_DNA"/>
</dbReference>
<accession>A0A4Y2KAT6</accession>
<evidence type="ECO:0000313" key="2">
    <source>
        <dbReference type="Proteomes" id="UP000499080"/>
    </source>
</evidence>
<organism evidence="1 2">
    <name type="scientific">Araneus ventricosus</name>
    <name type="common">Orbweaver spider</name>
    <name type="synonym">Epeira ventricosa</name>
    <dbReference type="NCBI Taxonomy" id="182803"/>
    <lineage>
        <taxon>Eukaryota</taxon>
        <taxon>Metazoa</taxon>
        <taxon>Ecdysozoa</taxon>
        <taxon>Arthropoda</taxon>
        <taxon>Chelicerata</taxon>
        <taxon>Arachnida</taxon>
        <taxon>Araneae</taxon>
        <taxon>Araneomorphae</taxon>
        <taxon>Entelegynae</taxon>
        <taxon>Araneoidea</taxon>
        <taxon>Araneidae</taxon>
        <taxon>Araneus</taxon>
    </lineage>
</organism>
<proteinExistence type="predicted"/>
<dbReference type="Proteomes" id="UP000499080">
    <property type="component" value="Unassembled WGS sequence"/>
</dbReference>
<protein>
    <submittedName>
        <fullName evidence="1">Uncharacterized protein</fullName>
    </submittedName>
</protein>
<keyword evidence="2" id="KW-1185">Reference proteome</keyword>
<sequence>MANERRYNVKALVNFSQEKLGWAIVESYRKLGCGMIGWVTIRQSVNPYRWPTVDGNVGPTVCQRLVLLGSVVAAGLQCKPGCYGRVG</sequence>
<dbReference type="AlphaFoldDB" id="A0A4Y2KAT6"/>
<name>A0A4Y2KAT6_ARAVE</name>
<comment type="caution">
    <text evidence="1">The sequence shown here is derived from an EMBL/GenBank/DDBJ whole genome shotgun (WGS) entry which is preliminary data.</text>
</comment>
<reference evidence="1 2" key="1">
    <citation type="journal article" date="2019" name="Sci. Rep.">
        <title>Orb-weaving spider Araneus ventricosus genome elucidates the spidroin gene catalogue.</title>
        <authorList>
            <person name="Kono N."/>
            <person name="Nakamura H."/>
            <person name="Ohtoshi R."/>
            <person name="Moran D.A.P."/>
            <person name="Shinohara A."/>
            <person name="Yoshida Y."/>
            <person name="Fujiwara M."/>
            <person name="Mori M."/>
            <person name="Tomita M."/>
            <person name="Arakawa K."/>
        </authorList>
    </citation>
    <scope>NUCLEOTIDE SEQUENCE [LARGE SCALE GENOMIC DNA]</scope>
</reference>
<gene>
    <name evidence="1" type="ORF">AVEN_78635_1</name>
</gene>
<evidence type="ECO:0000313" key="1">
    <source>
        <dbReference type="EMBL" id="GBM99417.1"/>
    </source>
</evidence>